<dbReference type="EMBL" id="CP034413">
    <property type="protein sequence ID" value="QCI59509.1"/>
    <property type="molecule type" value="Genomic_DNA"/>
</dbReference>
<dbReference type="Gene3D" id="1.10.10.2830">
    <property type="match status" value="1"/>
</dbReference>
<dbReference type="AlphaFoldDB" id="A0A4D7AKG3"/>
<dbReference type="InterPro" id="IPR004437">
    <property type="entry name" value="ParB/RepB/Spo0J"/>
</dbReference>
<evidence type="ECO:0000259" key="4">
    <source>
        <dbReference type="SMART" id="SM00470"/>
    </source>
</evidence>
<dbReference type="RefSeq" id="WP_021750436.1">
    <property type="nucleotide sequence ID" value="NZ_CP034413.3"/>
</dbReference>
<dbReference type="CDD" id="cd16393">
    <property type="entry name" value="SPO0J_N"/>
    <property type="match status" value="1"/>
</dbReference>
<dbReference type="GO" id="GO:0003677">
    <property type="term" value="F:DNA binding"/>
    <property type="evidence" value="ECO:0007669"/>
    <property type="project" value="UniProtKB-KW"/>
</dbReference>
<dbReference type="GO" id="GO:0009295">
    <property type="term" value="C:nucleoid"/>
    <property type="evidence" value="ECO:0007669"/>
    <property type="project" value="UniProtKB-SubCell"/>
</dbReference>
<dbReference type="GeneID" id="89520662"/>
<dbReference type="SUPFAM" id="SSF109709">
    <property type="entry name" value="KorB DNA-binding domain-like"/>
    <property type="match status" value="1"/>
</dbReference>
<dbReference type="InterPro" id="IPR036086">
    <property type="entry name" value="ParB/Sulfiredoxin_sf"/>
</dbReference>
<dbReference type="Pfam" id="PF02195">
    <property type="entry name" value="ParB_N"/>
    <property type="match status" value="1"/>
</dbReference>
<dbReference type="SMART" id="SM00470">
    <property type="entry name" value="ParB"/>
    <property type="match status" value="1"/>
</dbReference>
<keyword evidence="3" id="KW-0238">DNA-binding</keyword>
<proteinExistence type="inferred from homology"/>
<dbReference type="GO" id="GO:0005694">
    <property type="term" value="C:chromosome"/>
    <property type="evidence" value="ECO:0007669"/>
    <property type="project" value="TreeGrafter"/>
</dbReference>
<dbReference type="Proteomes" id="UP000298642">
    <property type="component" value="Chromosome"/>
</dbReference>
<evidence type="ECO:0000313" key="6">
    <source>
        <dbReference type="Proteomes" id="UP000298642"/>
    </source>
</evidence>
<dbReference type="GO" id="GO:0007059">
    <property type="term" value="P:chromosome segregation"/>
    <property type="evidence" value="ECO:0007669"/>
    <property type="project" value="TreeGrafter"/>
</dbReference>
<dbReference type="InterPro" id="IPR041468">
    <property type="entry name" value="HTH_ParB/Spo0J"/>
</dbReference>
<dbReference type="FunFam" id="1.10.10.2830:FF:000001">
    <property type="entry name" value="Chromosome partitioning protein ParB"/>
    <property type="match status" value="1"/>
</dbReference>
<keyword evidence="6" id="KW-1185">Reference proteome</keyword>
<dbReference type="Gene3D" id="3.90.1530.30">
    <property type="match status" value="1"/>
</dbReference>
<evidence type="ECO:0000256" key="1">
    <source>
        <dbReference type="ARBA" id="ARBA00004453"/>
    </source>
</evidence>
<feature type="domain" description="ParB-like N-terminal" evidence="4">
    <location>
        <begin position="9"/>
        <end position="98"/>
    </location>
</feature>
<dbReference type="InterPro" id="IPR003115">
    <property type="entry name" value="ParB_N"/>
</dbReference>
<evidence type="ECO:0000256" key="3">
    <source>
        <dbReference type="ARBA" id="ARBA00023125"/>
    </source>
</evidence>
<accession>A0A4D7AKG3</accession>
<dbReference type="PANTHER" id="PTHR33375:SF8">
    <property type="entry name" value="NUCLEOID OCCLUSION PROTEIN"/>
    <property type="match status" value="1"/>
</dbReference>
<dbReference type="GO" id="GO:0045881">
    <property type="term" value="P:positive regulation of sporulation resulting in formation of a cellular spore"/>
    <property type="evidence" value="ECO:0007669"/>
    <property type="project" value="TreeGrafter"/>
</dbReference>
<sequence length="266" mass="30053">MDRPERKVLWLPAAEIRPNPMQPRRTFEETGLRELAESIRRHGILQPLTVRRTAAGWELVAGERRLRAAVLAGLETVPCLEAEVDGRASALLALVENLQRKDLHYLEEAEAIAAFLHQTGMTQEAVAAQLGMSPSALANKLRLLRLSPACRALLVEHGLTERHARCLLRLEDEGERLTALRQAAAKHWNVAQTEQYVERRLAALQTAPPAGRRTYIIKDVRLFLNSVDRGLRLIRDAGVDARTEREETEDEIVLTLRIPKQRRKEA</sequence>
<dbReference type="InterPro" id="IPR050336">
    <property type="entry name" value="Chromosome_partition/occlusion"/>
</dbReference>
<dbReference type="SUPFAM" id="SSF110849">
    <property type="entry name" value="ParB/Sulfiredoxin"/>
    <property type="match status" value="1"/>
</dbReference>
<comment type="subcellular location">
    <subcellularLocation>
        <location evidence="1">Cytoplasm</location>
        <location evidence="1">Nucleoid</location>
    </subcellularLocation>
</comment>
<evidence type="ECO:0000256" key="2">
    <source>
        <dbReference type="ARBA" id="ARBA00006295"/>
    </source>
</evidence>
<dbReference type="KEGG" id="obj:EIO64_10025"/>
<reference evidence="6" key="1">
    <citation type="submission" date="2018-12" db="EMBL/GenBank/DDBJ databases">
        <title>Dusodibacter welbiota gen. nov., sp. nov., isolated from human faeces and emended description of the Oscillibacter genus.</title>
        <authorList>
            <person name="Le Roy T."/>
            <person name="Van der Smissen P."/>
            <person name="Delzenne N."/>
            <person name="Muccioli G."/>
            <person name="Collet J.F."/>
            <person name="Cani P.D."/>
        </authorList>
    </citation>
    <scope>NUCLEOTIDE SEQUENCE [LARGE SCALE GENOMIC DNA]</scope>
    <source>
        <strain evidence="6">J115</strain>
    </source>
</reference>
<dbReference type="PANTHER" id="PTHR33375">
    <property type="entry name" value="CHROMOSOME-PARTITIONING PROTEIN PARB-RELATED"/>
    <property type="match status" value="1"/>
</dbReference>
<evidence type="ECO:0000313" key="5">
    <source>
        <dbReference type="EMBL" id="QCI59509.1"/>
    </source>
</evidence>
<name>A0A4D7AKG3_9FIRM</name>
<comment type="similarity">
    <text evidence="2">Belongs to the ParB family.</text>
</comment>
<protein>
    <submittedName>
        <fullName evidence="5">ParB/RepB/Spo0J family partition protein</fullName>
    </submittedName>
</protein>
<gene>
    <name evidence="5" type="ORF">EIO64_10025</name>
</gene>
<organism evidence="5 6">
    <name type="scientific">Dysosmobacter welbionis</name>
    <dbReference type="NCBI Taxonomy" id="2093857"/>
    <lineage>
        <taxon>Bacteria</taxon>
        <taxon>Bacillati</taxon>
        <taxon>Bacillota</taxon>
        <taxon>Clostridia</taxon>
        <taxon>Eubacteriales</taxon>
        <taxon>Oscillospiraceae</taxon>
        <taxon>Dysosmobacter</taxon>
    </lineage>
</organism>
<dbReference type="FunFam" id="3.90.1530.30:FF:000001">
    <property type="entry name" value="Chromosome partitioning protein ParB"/>
    <property type="match status" value="1"/>
</dbReference>
<dbReference type="Pfam" id="PF17762">
    <property type="entry name" value="HTH_ParB"/>
    <property type="match status" value="1"/>
</dbReference>
<dbReference type="NCBIfam" id="TIGR00180">
    <property type="entry name" value="parB_part"/>
    <property type="match status" value="1"/>
</dbReference>